<dbReference type="PROSITE" id="PS00972">
    <property type="entry name" value="USP_1"/>
    <property type="match status" value="1"/>
</dbReference>
<evidence type="ECO:0000313" key="6">
    <source>
        <dbReference type="Proteomes" id="UP001497457"/>
    </source>
</evidence>
<dbReference type="EC" id="3.4.19.12" evidence="2"/>
<dbReference type="SUPFAM" id="SSF143791">
    <property type="entry name" value="DUSP-like"/>
    <property type="match status" value="1"/>
</dbReference>
<dbReference type="InterPro" id="IPR006615">
    <property type="entry name" value="Pept_C19_DUSP"/>
</dbReference>
<feature type="domain" description="USP" evidence="3">
    <location>
        <begin position="313"/>
        <end position="912"/>
    </location>
</feature>
<dbReference type="SUPFAM" id="SSF54001">
    <property type="entry name" value="Cysteine proteinases"/>
    <property type="match status" value="1"/>
</dbReference>
<dbReference type="AlphaFoldDB" id="A0ABC8WZI9"/>
<dbReference type="InterPro" id="IPR028889">
    <property type="entry name" value="USP"/>
</dbReference>
<dbReference type="GO" id="GO:0006508">
    <property type="term" value="P:proteolysis"/>
    <property type="evidence" value="ECO:0007669"/>
    <property type="project" value="UniProtKB-KW"/>
</dbReference>
<keyword evidence="2" id="KW-0378">Hydrolase</keyword>
<dbReference type="InterPro" id="IPR038765">
    <property type="entry name" value="Papain-like_cys_pep_sf"/>
</dbReference>
<dbReference type="PANTHER" id="PTHR21646">
    <property type="entry name" value="UBIQUITIN CARBOXYL-TERMINAL HYDROLASE"/>
    <property type="match status" value="1"/>
</dbReference>
<comment type="function">
    <text evidence="2">Recognizes and hydrolyzes the peptide bond at the C-terminal Gly of ubiquitin. Involved in the processing of poly-ubiquitin precursors as well as that of ubiquitinated proteins.</text>
</comment>
<evidence type="ECO:0000256" key="1">
    <source>
        <dbReference type="ARBA" id="ARBA00009085"/>
    </source>
</evidence>
<dbReference type="PROSITE" id="PS50235">
    <property type="entry name" value="USP_3"/>
    <property type="match status" value="1"/>
</dbReference>
<name>A0ABC8WZI9_9POAL</name>
<evidence type="ECO:0000259" key="4">
    <source>
        <dbReference type="PROSITE" id="PS51283"/>
    </source>
</evidence>
<sequence length="943" mass="106063">MTIPSAEGFLQASSCLPCTAEEERELVAALAKEAEENVKDGDLRYLVSQSWWLEWQQYVGLVRHEENDTEQLPQAMNRPGEIDNSKLVSAETIVGSEEPELQRTLREGQDYTLVPQEVWRRLYEWYKGGPEISRKVILDSHGAHKSYIVDVYPLCLKLIDGRDNSERNIRISRKAKIHELYSMVCSLMSVEQSEIVIWDYYQKSKSKKLSNLNETLDEASITMDQEILLEMKLDGCSTGSSTRSTNNELALIPLGPSTSSFSIAGGPTYSNGFSSGIGSSFSQDNSFSPLLRDSTDGYNSFSNGTKDDTHGLSGLHNLGNTCFMNSAIQSLVHTPPLVEYFLEDYSREINTENPLGLQGELAIAFGELLRKLWSSGRTSVAPRAFKSKLSRFAPQFSGYNQHDSQELLAFLLDGLHEDLNRVKKKPYIEAKDADGRPDDEFAEECWNYHKARNDSIIVDKFQGQYKSTLVCPVCNKISVTFDPFMYLSLPLPSKVTRMITVTVFSGVGDALPMPFTVTVQKNGNCRDLIKALTDVCCLKSSETLLLAEVYDRRIYRYLTNPVEGLYTIKDEDILVAYRLPVGHEKLLRLEILHRRADRFAADPQFNINRKLIGCPLITCIPNDSTGKSDIYAAVSAVLVPFLRAKAHGPDVSAVKLNGNGPSLDGIVLTDNGTTSEGRLSTSSGDDNAVDDELLPFQLSLTDEKGIVRNPINTDSNHVLGLVMRVSMDWSDREREMYNMDYMDELPEVFKPGFFSKKTRQEAVNLFSCLDAFLKEEPLGPDDMWYCPGCKEHRQASKKLDLWRLPEILVVHLKRFSYSRYMKNKLDTFVNFPIHDLSMSKYVKQTPKGAQQPMYELYAVINHYGGLGGGHYSAYAKLVEEDNWYHFDDSHVSSVNEDEIRTSAAYVLFYRRVGGSSTVADGVPIDIEMVDSLETAPQSKQMSI</sequence>
<dbReference type="InterPro" id="IPR050185">
    <property type="entry name" value="Ub_carboxyl-term_hydrolase"/>
</dbReference>
<dbReference type="Gene3D" id="3.10.20.90">
    <property type="entry name" value="Phosphatidylinositol 3-kinase Catalytic Subunit, Chain A, domain 1"/>
    <property type="match status" value="1"/>
</dbReference>
<gene>
    <name evidence="5" type="ORF">URODEC1_LOCUS17893</name>
</gene>
<comment type="similarity">
    <text evidence="1 2">Belongs to the peptidase C19 family.</text>
</comment>
<dbReference type="InterPro" id="IPR035927">
    <property type="entry name" value="DUSP-like_sf"/>
</dbReference>
<dbReference type="Pfam" id="PF00443">
    <property type="entry name" value="UCH"/>
    <property type="match status" value="1"/>
</dbReference>
<reference evidence="5" key="1">
    <citation type="submission" date="2024-10" db="EMBL/GenBank/DDBJ databases">
        <authorList>
            <person name="Ryan C."/>
        </authorList>
    </citation>
    <scope>NUCLEOTIDE SEQUENCE [LARGE SCALE GENOMIC DNA]</scope>
</reference>
<proteinExistence type="inferred from homology"/>
<keyword evidence="2" id="KW-0788">Thiol protease</keyword>
<accession>A0ABC8WZI9</accession>
<dbReference type="PROSITE" id="PS51283">
    <property type="entry name" value="DUSP"/>
    <property type="match status" value="1"/>
</dbReference>
<dbReference type="InterPro" id="IPR018200">
    <property type="entry name" value="USP_CS"/>
</dbReference>
<comment type="catalytic activity">
    <reaction evidence="2">
        <text>Thiol-dependent hydrolysis of ester, thioester, amide, peptide and isopeptide bonds formed by the C-terminal Gly of ubiquitin (a 76-residue protein attached to proteins as an intracellular targeting signal).</text>
        <dbReference type="EC" id="3.4.19.12"/>
    </reaction>
</comment>
<dbReference type="Proteomes" id="UP001497457">
    <property type="component" value="Chromosome 13rd"/>
</dbReference>
<evidence type="ECO:0000259" key="3">
    <source>
        <dbReference type="PROSITE" id="PS50235"/>
    </source>
</evidence>
<dbReference type="InterPro" id="IPR001394">
    <property type="entry name" value="Peptidase_C19_UCH"/>
</dbReference>
<dbReference type="Gene3D" id="3.30.2230.10">
    <property type="entry name" value="DUSP-like"/>
    <property type="match status" value="1"/>
</dbReference>
<dbReference type="GO" id="GO:0004843">
    <property type="term" value="F:cysteine-type deubiquitinase activity"/>
    <property type="evidence" value="ECO:0007669"/>
    <property type="project" value="UniProtKB-UniRule"/>
</dbReference>
<dbReference type="Gene3D" id="3.90.70.10">
    <property type="entry name" value="Cysteine proteinases"/>
    <property type="match status" value="2"/>
</dbReference>
<keyword evidence="6" id="KW-1185">Reference proteome</keyword>
<evidence type="ECO:0000256" key="2">
    <source>
        <dbReference type="RuleBase" id="RU366025"/>
    </source>
</evidence>
<keyword evidence="2" id="KW-0833">Ubl conjugation pathway</keyword>
<dbReference type="EMBL" id="OZ075123">
    <property type="protein sequence ID" value="CAL4916140.1"/>
    <property type="molecule type" value="Genomic_DNA"/>
</dbReference>
<dbReference type="PANTHER" id="PTHR21646:SF46">
    <property type="entry name" value="UBIQUITIN CARBOXYL-TERMINAL HYDROLASE"/>
    <property type="match status" value="1"/>
</dbReference>
<dbReference type="CDD" id="cd02674">
    <property type="entry name" value="Peptidase_C19R"/>
    <property type="match status" value="1"/>
</dbReference>
<feature type="domain" description="DUSP" evidence="4">
    <location>
        <begin position="18"/>
        <end position="137"/>
    </location>
</feature>
<keyword evidence="2" id="KW-0645">Protease</keyword>
<dbReference type="Pfam" id="PF06337">
    <property type="entry name" value="DUSP"/>
    <property type="match status" value="1"/>
</dbReference>
<dbReference type="SMART" id="SM00695">
    <property type="entry name" value="DUSP"/>
    <property type="match status" value="1"/>
</dbReference>
<evidence type="ECO:0000313" key="5">
    <source>
        <dbReference type="EMBL" id="CAL4916140.1"/>
    </source>
</evidence>
<protein>
    <recommendedName>
        <fullName evidence="2">Ubiquitin carboxyl-terminal hydrolase</fullName>
        <ecNumber evidence="2">3.4.19.12</ecNumber>
    </recommendedName>
</protein>
<dbReference type="PROSITE" id="PS00973">
    <property type="entry name" value="USP_2"/>
    <property type="match status" value="1"/>
</dbReference>
<organism evidence="5 6">
    <name type="scientific">Urochloa decumbens</name>
    <dbReference type="NCBI Taxonomy" id="240449"/>
    <lineage>
        <taxon>Eukaryota</taxon>
        <taxon>Viridiplantae</taxon>
        <taxon>Streptophyta</taxon>
        <taxon>Embryophyta</taxon>
        <taxon>Tracheophyta</taxon>
        <taxon>Spermatophyta</taxon>
        <taxon>Magnoliopsida</taxon>
        <taxon>Liliopsida</taxon>
        <taxon>Poales</taxon>
        <taxon>Poaceae</taxon>
        <taxon>PACMAD clade</taxon>
        <taxon>Panicoideae</taxon>
        <taxon>Panicodae</taxon>
        <taxon>Paniceae</taxon>
        <taxon>Melinidinae</taxon>
        <taxon>Urochloa</taxon>
    </lineage>
</organism>